<feature type="signal peptide" evidence="5">
    <location>
        <begin position="1"/>
        <end position="23"/>
    </location>
</feature>
<comment type="similarity">
    <text evidence="1">Belongs to the leucine-binding protein family.</text>
</comment>
<organism evidence="7 8">
    <name type="scientific">Aminivibrio pyruvatiphilus</name>
    <dbReference type="NCBI Taxonomy" id="1005740"/>
    <lineage>
        <taxon>Bacteria</taxon>
        <taxon>Thermotogati</taxon>
        <taxon>Synergistota</taxon>
        <taxon>Synergistia</taxon>
        <taxon>Synergistales</taxon>
        <taxon>Aminobacteriaceae</taxon>
        <taxon>Aminivibrio</taxon>
    </lineage>
</organism>
<keyword evidence="4" id="KW-0029">Amino-acid transport</keyword>
<evidence type="ECO:0000256" key="4">
    <source>
        <dbReference type="ARBA" id="ARBA00022970"/>
    </source>
</evidence>
<evidence type="ECO:0000259" key="6">
    <source>
        <dbReference type="Pfam" id="PF13458"/>
    </source>
</evidence>
<name>A0A4R8M6S4_9BACT</name>
<keyword evidence="3 5" id="KW-0732">Signal</keyword>
<dbReference type="Proteomes" id="UP000295066">
    <property type="component" value="Unassembled WGS sequence"/>
</dbReference>
<dbReference type="GO" id="GO:0006865">
    <property type="term" value="P:amino acid transport"/>
    <property type="evidence" value="ECO:0007669"/>
    <property type="project" value="UniProtKB-KW"/>
</dbReference>
<evidence type="ECO:0000313" key="7">
    <source>
        <dbReference type="EMBL" id="TDY60864.1"/>
    </source>
</evidence>
<evidence type="ECO:0000256" key="3">
    <source>
        <dbReference type="ARBA" id="ARBA00022729"/>
    </source>
</evidence>
<dbReference type="RefSeq" id="WP_133957431.1">
    <property type="nucleotide sequence ID" value="NZ_SORI01000007.1"/>
</dbReference>
<dbReference type="PANTHER" id="PTHR30483">
    <property type="entry name" value="LEUCINE-SPECIFIC-BINDING PROTEIN"/>
    <property type="match status" value="1"/>
</dbReference>
<dbReference type="InterPro" id="IPR051010">
    <property type="entry name" value="BCAA_transport"/>
</dbReference>
<evidence type="ECO:0000256" key="2">
    <source>
        <dbReference type="ARBA" id="ARBA00022448"/>
    </source>
</evidence>
<feature type="chain" id="PRO_5020950144" evidence="5">
    <location>
        <begin position="24"/>
        <end position="383"/>
    </location>
</feature>
<gene>
    <name evidence="7" type="ORF">C8D99_10771</name>
</gene>
<proteinExistence type="inferred from homology"/>
<dbReference type="EMBL" id="SORI01000007">
    <property type="protein sequence ID" value="TDY60864.1"/>
    <property type="molecule type" value="Genomic_DNA"/>
</dbReference>
<protein>
    <submittedName>
        <fullName evidence="7">Branched-chain amino acid transport system substrate-binding protein</fullName>
    </submittedName>
</protein>
<keyword evidence="8" id="KW-1185">Reference proteome</keyword>
<dbReference type="Pfam" id="PF13458">
    <property type="entry name" value="Peripla_BP_6"/>
    <property type="match status" value="1"/>
</dbReference>
<dbReference type="InterPro" id="IPR028082">
    <property type="entry name" value="Peripla_BP_I"/>
</dbReference>
<sequence length="383" mass="41231">MRILKTAVLALCAVLLVSSAGFAADTVKIGLLVPLTGPAAADGTSALYSVQIALDQVNAAGGVLGKQVELVYYDDRADAKEAVALAHKLIEQDKIAAFVAGSYSLPTRAVAPIFQEEEIPLVAAYAIHPDVTRAGDFCFRNGFLGMVEGKAAGYTAHKLLGGKTVALLTSDNDFGRTLVEGFKEYASKFAPDLKIVSEQAYPFSEKDYKPYLSKIKELNPDVIFASGYYFQTGPLLRQARELGIQSKILGEEGADSPKLMEIAGDAAEGFYIVTNFDRDDPRPVVQGFLAEFRNRHKFEPDMVGASAYDAFMIIMDGMKTAGSTDGKKVRDAIAAVKDYNGLTGIIGGFDEIGEVVKPVQVQVVKEGLFRHFGVVTDPELIKP</sequence>
<dbReference type="InterPro" id="IPR000709">
    <property type="entry name" value="Leu_Ile_Val-bd"/>
</dbReference>
<accession>A0A4R8M6S4</accession>
<evidence type="ECO:0000256" key="5">
    <source>
        <dbReference type="SAM" id="SignalP"/>
    </source>
</evidence>
<dbReference type="SUPFAM" id="SSF53822">
    <property type="entry name" value="Periplasmic binding protein-like I"/>
    <property type="match status" value="1"/>
</dbReference>
<dbReference type="CDD" id="cd19981">
    <property type="entry name" value="PBP1_ABC_HAAT-like"/>
    <property type="match status" value="1"/>
</dbReference>
<comment type="caution">
    <text evidence="7">The sequence shown here is derived from an EMBL/GenBank/DDBJ whole genome shotgun (WGS) entry which is preliminary data.</text>
</comment>
<dbReference type="Gene3D" id="3.40.50.2300">
    <property type="match status" value="2"/>
</dbReference>
<dbReference type="InterPro" id="IPR028081">
    <property type="entry name" value="Leu-bd"/>
</dbReference>
<dbReference type="OrthoDB" id="1392at2"/>
<evidence type="ECO:0000313" key="8">
    <source>
        <dbReference type="Proteomes" id="UP000295066"/>
    </source>
</evidence>
<dbReference type="AlphaFoldDB" id="A0A4R8M6S4"/>
<reference evidence="7 8" key="1">
    <citation type="submission" date="2019-03" db="EMBL/GenBank/DDBJ databases">
        <title>Genomic Encyclopedia of Type Strains, Phase IV (KMG-IV): sequencing the most valuable type-strain genomes for metagenomic binning, comparative biology and taxonomic classification.</title>
        <authorList>
            <person name="Goeker M."/>
        </authorList>
    </citation>
    <scope>NUCLEOTIDE SEQUENCE [LARGE SCALE GENOMIC DNA]</scope>
    <source>
        <strain evidence="7 8">DSM 25964</strain>
    </source>
</reference>
<dbReference type="PRINTS" id="PR00337">
    <property type="entry name" value="LEUILEVALBP"/>
</dbReference>
<feature type="domain" description="Leucine-binding protein" evidence="6">
    <location>
        <begin position="26"/>
        <end position="365"/>
    </location>
</feature>
<evidence type="ECO:0000256" key="1">
    <source>
        <dbReference type="ARBA" id="ARBA00010062"/>
    </source>
</evidence>
<dbReference type="PANTHER" id="PTHR30483:SF6">
    <property type="entry name" value="PERIPLASMIC BINDING PROTEIN OF ABC TRANSPORTER FOR NATURAL AMINO ACIDS"/>
    <property type="match status" value="1"/>
</dbReference>
<keyword evidence="2" id="KW-0813">Transport</keyword>